<dbReference type="AlphaFoldDB" id="A0A1N7RVQ6"/>
<gene>
    <name evidence="1" type="ORF">BN2475_190101</name>
</gene>
<evidence type="ECO:0000313" key="1">
    <source>
        <dbReference type="EMBL" id="SIT39174.1"/>
    </source>
</evidence>
<evidence type="ECO:0000313" key="2">
    <source>
        <dbReference type="Proteomes" id="UP000187012"/>
    </source>
</evidence>
<proteinExistence type="predicted"/>
<organism evidence="1 2">
    <name type="scientific">Paraburkholderia ribeironis</name>
    <dbReference type="NCBI Taxonomy" id="1247936"/>
    <lineage>
        <taxon>Bacteria</taxon>
        <taxon>Pseudomonadati</taxon>
        <taxon>Pseudomonadota</taxon>
        <taxon>Betaproteobacteria</taxon>
        <taxon>Burkholderiales</taxon>
        <taxon>Burkholderiaceae</taxon>
        <taxon>Paraburkholderia</taxon>
    </lineage>
</organism>
<accession>A0A1N7RVQ6</accession>
<protein>
    <submittedName>
        <fullName evidence="1">Uncharacterized protein</fullName>
    </submittedName>
</protein>
<dbReference type="Proteomes" id="UP000187012">
    <property type="component" value="Unassembled WGS sequence"/>
</dbReference>
<sequence>MNFVAVPHKAAIIGLLPRYKHLIESTMNTASNVTTRATTAANATLFGKLRALALHALNLHLQQCAVIAEAHRRPQ</sequence>
<keyword evidence="2" id="KW-1185">Reference proteome</keyword>
<name>A0A1N7RVQ6_9BURK</name>
<dbReference type="RefSeq" id="WP_143325763.1">
    <property type="nucleotide sequence ID" value="NZ_CYGX02000019.1"/>
</dbReference>
<dbReference type="EMBL" id="CYGX02000019">
    <property type="protein sequence ID" value="SIT39174.1"/>
    <property type="molecule type" value="Genomic_DNA"/>
</dbReference>
<reference evidence="1 2" key="1">
    <citation type="submission" date="2016-12" db="EMBL/GenBank/DDBJ databases">
        <authorList>
            <person name="Song W.-J."/>
            <person name="Kurnit D.M."/>
        </authorList>
    </citation>
    <scope>NUCLEOTIDE SEQUENCE [LARGE SCALE GENOMIC DNA]</scope>
    <source>
        <strain evidence="1 2">STM7296</strain>
    </source>
</reference>